<organism evidence="5 6">
    <name type="scientific">Thiomicrorhabdus heinhorstiae</name>
    <dbReference type="NCBI Taxonomy" id="2748010"/>
    <lineage>
        <taxon>Bacteria</taxon>
        <taxon>Pseudomonadati</taxon>
        <taxon>Pseudomonadota</taxon>
        <taxon>Gammaproteobacteria</taxon>
        <taxon>Thiotrichales</taxon>
        <taxon>Piscirickettsiaceae</taxon>
        <taxon>Thiomicrorhabdus</taxon>
    </lineage>
</organism>
<proteinExistence type="inferred from homology"/>
<accession>A0ABS0BWA5</accession>
<reference evidence="5 6" key="2">
    <citation type="submission" date="2020-11" db="EMBL/GenBank/DDBJ databases">
        <title>Sulfur oxidizing isolate from Hospital Hole Sinkhole.</title>
        <authorList>
            <person name="Scott K.M."/>
        </authorList>
    </citation>
    <scope>NUCLEOTIDE SEQUENCE [LARGE SCALE GENOMIC DNA]</scope>
    <source>
        <strain evidence="5 6">HH1</strain>
    </source>
</reference>
<reference evidence="5 6" key="1">
    <citation type="submission" date="2020-06" db="EMBL/GenBank/DDBJ databases">
        <authorList>
            <person name="Scott K."/>
        </authorList>
    </citation>
    <scope>NUCLEOTIDE SEQUENCE [LARGE SCALE GENOMIC DNA]</scope>
    <source>
        <strain evidence="5 6">HH1</strain>
    </source>
</reference>
<keyword evidence="6" id="KW-1185">Reference proteome</keyword>
<dbReference type="EC" id="5.1.3.15" evidence="4"/>
<dbReference type="InterPro" id="IPR025532">
    <property type="entry name" value="G6P_1-epimerase"/>
</dbReference>
<sequence length="305" mass="33755">MTIDNFKVEGVRFVKRGDLTLIEVENAFAKALLTPFGASVLSYCPKTADGEFDKDVLWVSPQAVYDGKAAIRGGIPICWPWFGGYKEDFHSEVDVEQPPNHGFVRKTWWKTESIKQLGNGAVEIRFGLESNADTRAVWPHSFRLQLKVVIGPTLSLTLSTTNLNEYALSITEALHTYFAVEDSRRIEVDGLQGGVCIDTLDNNSRSIQQGKLLPPESIDNVYLNVAGDISIKSLPDGPKLLLETVHAQSCVVWNPGSEIVKGFADIDNADWTDFICVETGNVWGDRVVIESGETHRSSLIVSREN</sequence>
<dbReference type="PIRSF" id="PIRSF016020">
    <property type="entry name" value="PHexose_mutarotase"/>
    <property type="match status" value="1"/>
</dbReference>
<evidence type="ECO:0000256" key="3">
    <source>
        <dbReference type="ARBA" id="ARBA00023235"/>
    </source>
</evidence>
<dbReference type="RefSeq" id="WP_185978242.1">
    <property type="nucleotide sequence ID" value="NZ_JACBGI020000011.1"/>
</dbReference>
<dbReference type="PANTHER" id="PTHR11122">
    <property type="entry name" value="APOSPORY-ASSOCIATED PROTEIN C-RELATED"/>
    <property type="match status" value="1"/>
</dbReference>
<evidence type="ECO:0000256" key="2">
    <source>
        <dbReference type="ARBA" id="ARBA00005866"/>
    </source>
</evidence>
<dbReference type="SUPFAM" id="SSF74650">
    <property type="entry name" value="Galactose mutarotase-like"/>
    <property type="match status" value="1"/>
</dbReference>
<dbReference type="InterPro" id="IPR014718">
    <property type="entry name" value="GH-type_carb-bd"/>
</dbReference>
<dbReference type="CDD" id="cd09020">
    <property type="entry name" value="D-hex-6-P-epi_like"/>
    <property type="match status" value="1"/>
</dbReference>
<dbReference type="InterPro" id="IPR008183">
    <property type="entry name" value="Aldose_1/G6P_1-epimerase"/>
</dbReference>
<comment type="similarity">
    <text evidence="2 4">Belongs to the glucose-6-phosphate 1-epimerase family.</text>
</comment>
<dbReference type="Proteomes" id="UP001193680">
    <property type="component" value="Unassembled WGS sequence"/>
</dbReference>
<name>A0ABS0BWA5_9GAMM</name>
<dbReference type="PANTHER" id="PTHR11122:SF13">
    <property type="entry name" value="GLUCOSE-6-PHOSPHATE 1-EPIMERASE"/>
    <property type="match status" value="1"/>
</dbReference>
<evidence type="ECO:0000313" key="6">
    <source>
        <dbReference type="Proteomes" id="UP001193680"/>
    </source>
</evidence>
<dbReference type="Gene3D" id="2.70.98.10">
    <property type="match status" value="1"/>
</dbReference>
<evidence type="ECO:0000256" key="4">
    <source>
        <dbReference type="PIRNR" id="PIRNR016020"/>
    </source>
</evidence>
<keyword evidence="3 4" id="KW-0413">Isomerase</keyword>
<evidence type="ECO:0000256" key="1">
    <source>
        <dbReference type="ARBA" id="ARBA00001096"/>
    </source>
</evidence>
<dbReference type="InterPro" id="IPR011013">
    <property type="entry name" value="Gal_mutarotase_sf_dom"/>
</dbReference>
<dbReference type="EMBL" id="JACBGI020000011">
    <property type="protein sequence ID" value="MBF6058098.1"/>
    <property type="molecule type" value="Genomic_DNA"/>
</dbReference>
<gene>
    <name evidence="5" type="ORF">H8792_007060</name>
</gene>
<evidence type="ECO:0000313" key="5">
    <source>
        <dbReference type="EMBL" id="MBF6058098.1"/>
    </source>
</evidence>
<comment type="catalytic activity">
    <reaction evidence="1">
        <text>alpha-D-glucose 6-phosphate = beta-D-glucose 6-phosphate</text>
        <dbReference type="Rhea" id="RHEA:16249"/>
        <dbReference type="ChEBI" id="CHEBI:58225"/>
        <dbReference type="ChEBI" id="CHEBI:58247"/>
        <dbReference type="EC" id="5.1.3.15"/>
    </reaction>
</comment>
<protein>
    <recommendedName>
        <fullName evidence="4">Putative glucose-6-phosphate 1-epimerase</fullName>
        <ecNumber evidence="4">5.1.3.15</ecNumber>
    </recommendedName>
</protein>
<dbReference type="Pfam" id="PF01263">
    <property type="entry name" value="Aldose_epim"/>
    <property type="match status" value="1"/>
</dbReference>
<comment type="caution">
    <text evidence="5">The sequence shown here is derived from an EMBL/GenBank/DDBJ whole genome shotgun (WGS) entry which is preliminary data.</text>
</comment>